<reference evidence="1" key="1">
    <citation type="journal article" date="2021" name="Proc. Natl. Acad. Sci. U.S.A.">
        <title>A Catalog of Tens of Thousands of Viruses from Human Metagenomes Reveals Hidden Associations with Chronic Diseases.</title>
        <authorList>
            <person name="Tisza M.J."/>
            <person name="Buck C.B."/>
        </authorList>
    </citation>
    <scope>NUCLEOTIDE SEQUENCE</scope>
    <source>
        <strain evidence="1">CtUFx54</strain>
    </source>
</reference>
<dbReference type="Pfam" id="PF11114">
    <property type="entry name" value="Minor_capsid_2"/>
    <property type="match status" value="1"/>
</dbReference>
<dbReference type="InterPro" id="IPR021080">
    <property type="entry name" value="Minor_capsid_protein"/>
</dbReference>
<dbReference type="EMBL" id="BK014948">
    <property type="protein sequence ID" value="DAD83952.1"/>
    <property type="molecule type" value="Genomic_DNA"/>
</dbReference>
<protein>
    <submittedName>
        <fullName evidence="1">Minor capsid protein</fullName>
    </submittedName>
</protein>
<proteinExistence type="predicted"/>
<name>A0A8S5MNX5_9CAUD</name>
<accession>A0A8S5MNX5</accession>
<sequence>MQIVGHVRFKEVEQLLAEHGLNDGGEVQKFIDNEVMRQSLPYMPNMNGVLQNAMMSQTVIGSGEIRQNTPYARYQYYGVLFVDPITLKGSFYDARTGRHWSRKGVAKIPDPNGRMLNYNTSKNALAGSHWFDRAMKDHGESIGRAAARLAKGRFVK</sequence>
<evidence type="ECO:0000313" key="1">
    <source>
        <dbReference type="EMBL" id="DAD83952.1"/>
    </source>
</evidence>
<organism evidence="1">
    <name type="scientific">Myoviridae sp. ctUFx54</name>
    <dbReference type="NCBI Taxonomy" id="2826659"/>
    <lineage>
        <taxon>Viruses</taxon>
        <taxon>Duplodnaviria</taxon>
        <taxon>Heunggongvirae</taxon>
        <taxon>Uroviricota</taxon>
        <taxon>Caudoviricetes</taxon>
    </lineage>
</organism>